<dbReference type="InterPro" id="IPR001509">
    <property type="entry name" value="Epimerase_deHydtase"/>
</dbReference>
<dbReference type="Gene3D" id="3.40.50.720">
    <property type="entry name" value="NAD(P)-binding Rossmann-like Domain"/>
    <property type="match status" value="1"/>
</dbReference>
<reference evidence="2" key="1">
    <citation type="journal article" date="2016" name="Proc. Natl. Acad. Sci. U.S.A.">
        <title>Lipid metabolic changes in an early divergent fungus govern the establishment of a mutualistic symbiosis with endobacteria.</title>
        <authorList>
            <person name="Lastovetsky O.A."/>
            <person name="Gaspar M.L."/>
            <person name="Mondo S.J."/>
            <person name="LaButti K.M."/>
            <person name="Sandor L."/>
            <person name="Grigoriev I.V."/>
            <person name="Henry S.A."/>
            <person name="Pawlowska T.E."/>
        </authorList>
    </citation>
    <scope>NUCLEOTIDE SEQUENCE [LARGE SCALE GENOMIC DNA]</scope>
    <source>
        <strain evidence="2">ATCC 52814</strain>
    </source>
</reference>
<accession>A0A1X0RBJ7</accession>
<organism evidence="2">
    <name type="scientific">Rhizopus microsporus var. microsporus</name>
    <dbReference type="NCBI Taxonomy" id="86635"/>
    <lineage>
        <taxon>Eukaryota</taxon>
        <taxon>Fungi</taxon>
        <taxon>Fungi incertae sedis</taxon>
        <taxon>Mucoromycota</taxon>
        <taxon>Mucoromycotina</taxon>
        <taxon>Mucoromycetes</taxon>
        <taxon>Mucorales</taxon>
        <taxon>Mucorineae</taxon>
        <taxon>Rhizopodaceae</taxon>
        <taxon>Rhizopus</taxon>
    </lineage>
</organism>
<dbReference type="Proteomes" id="UP000242414">
    <property type="component" value="Unassembled WGS sequence"/>
</dbReference>
<dbReference type="InterPro" id="IPR050177">
    <property type="entry name" value="Lipid_A_modif_metabolic_enz"/>
</dbReference>
<proteinExistence type="predicted"/>
<dbReference type="PANTHER" id="PTHR43245">
    <property type="entry name" value="BIFUNCTIONAL POLYMYXIN RESISTANCE PROTEIN ARNA"/>
    <property type="match status" value="1"/>
</dbReference>
<dbReference type="SUPFAM" id="SSF51735">
    <property type="entry name" value="NAD(P)-binding Rossmann-fold domains"/>
    <property type="match status" value="1"/>
</dbReference>
<evidence type="ECO:0000259" key="1">
    <source>
        <dbReference type="Pfam" id="PF01370"/>
    </source>
</evidence>
<dbReference type="AlphaFoldDB" id="A0A1X0RBJ7"/>
<dbReference type="OrthoDB" id="16464at2759"/>
<gene>
    <name evidence="2" type="ORF">BCV72DRAFT_202050</name>
</gene>
<protein>
    <submittedName>
        <fullName evidence="2">NAD(P)-binding protein</fullName>
    </submittedName>
</protein>
<dbReference type="InterPro" id="IPR036291">
    <property type="entry name" value="NAD(P)-bd_dom_sf"/>
</dbReference>
<dbReference type="PANTHER" id="PTHR43245:SF11">
    <property type="entry name" value="LD23561P"/>
    <property type="match status" value="1"/>
</dbReference>
<evidence type="ECO:0000313" key="2">
    <source>
        <dbReference type="EMBL" id="ORE09248.1"/>
    </source>
</evidence>
<name>A0A1X0RBJ7_RHIZD</name>
<dbReference type="CDD" id="cd08946">
    <property type="entry name" value="SDR_e"/>
    <property type="match status" value="1"/>
</dbReference>
<dbReference type="Pfam" id="PF01370">
    <property type="entry name" value="Epimerase"/>
    <property type="match status" value="1"/>
</dbReference>
<dbReference type="VEuPathDB" id="FungiDB:BCV72DRAFT_202050"/>
<feature type="domain" description="NAD-dependent epimerase/dehydratase" evidence="1">
    <location>
        <begin position="8"/>
        <end position="237"/>
    </location>
</feature>
<dbReference type="EMBL" id="KV921878">
    <property type="protein sequence ID" value="ORE09248.1"/>
    <property type="molecule type" value="Genomic_DNA"/>
</dbReference>
<sequence>MTNEKPNVLILGGVGFIGRHFIHYLLEHQLAGHIRVADKVLPQTAYLSEQFKQDFKHVEYKQCNLINPASIASCFEDIEFDYVFNFAGETKYSQVPEIYHDRIYNLSVNCAKEAAKRNVKLFVEMSTAEVYEHSSSPSNEQSRIEPWTIIGKHKYEAEQALSSIEGINLIILRPAIVYGPGALTGLTPRLIIGRVYKYLNEEMKCLWSKDLKLNTVHVRDVARASWHLTQWYFDQQKEGETVVFNLADKQDTDQGIINQHISSIFNIDTGYHSHAISAMAKLDLNAVVEIVNEKHLAPWGELLSKNGISSTPLSPYLDKELLYNHSLCIDASKIERETGFNYQVPYLTDDNLIEIMNEFKNLHVWPKQDIQ</sequence>